<feature type="transmembrane region" description="Helical" evidence="1">
    <location>
        <begin position="336"/>
        <end position="365"/>
    </location>
</feature>
<dbReference type="GO" id="GO:0008654">
    <property type="term" value="P:phospholipid biosynthetic process"/>
    <property type="evidence" value="ECO:0007669"/>
    <property type="project" value="TreeGrafter"/>
</dbReference>
<keyword evidence="1" id="KW-0812">Transmembrane</keyword>
<feature type="transmembrane region" description="Helical" evidence="1">
    <location>
        <begin position="301"/>
        <end position="324"/>
    </location>
</feature>
<dbReference type="GO" id="GO:0004366">
    <property type="term" value="F:glycerol-3-phosphate O-acyltransferase activity"/>
    <property type="evidence" value="ECO:0007669"/>
    <property type="project" value="TreeGrafter"/>
</dbReference>
<dbReference type="InterPro" id="IPR052744">
    <property type="entry name" value="GPAT/DAPAT"/>
</dbReference>
<protein>
    <submittedName>
        <fullName evidence="3">Phospholipid/glycerol acyltransferase</fullName>
    </submittedName>
</protein>
<evidence type="ECO:0000313" key="4">
    <source>
        <dbReference type="Proteomes" id="UP001193389"/>
    </source>
</evidence>
<evidence type="ECO:0000313" key="3">
    <source>
        <dbReference type="EMBL" id="BBE18831.1"/>
    </source>
</evidence>
<dbReference type="EMBL" id="AP018694">
    <property type="protein sequence ID" value="BBE18831.1"/>
    <property type="molecule type" value="Genomic_DNA"/>
</dbReference>
<keyword evidence="1" id="KW-0472">Membrane</keyword>
<accession>A0A5K7SB74</accession>
<evidence type="ECO:0000256" key="1">
    <source>
        <dbReference type="SAM" id="Phobius"/>
    </source>
</evidence>
<organism evidence="3 4">
    <name type="scientific">Aquipluma nitroreducens</name>
    <dbReference type="NCBI Taxonomy" id="2010828"/>
    <lineage>
        <taxon>Bacteria</taxon>
        <taxon>Pseudomonadati</taxon>
        <taxon>Bacteroidota</taxon>
        <taxon>Bacteroidia</taxon>
        <taxon>Marinilabiliales</taxon>
        <taxon>Prolixibacteraceae</taxon>
        <taxon>Aquipluma</taxon>
    </lineage>
</organism>
<dbReference type="KEGG" id="anf:AQPE_2999"/>
<proteinExistence type="predicted"/>
<gene>
    <name evidence="3" type="ORF">AQPE_2999</name>
</gene>
<dbReference type="Proteomes" id="UP001193389">
    <property type="component" value="Chromosome"/>
</dbReference>
<dbReference type="AlphaFoldDB" id="A0A5K7SB74"/>
<name>A0A5K7SB74_9BACT</name>
<dbReference type="SMART" id="SM00563">
    <property type="entry name" value="PlsC"/>
    <property type="match status" value="1"/>
</dbReference>
<keyword evidence="3" id="KW-0808">Transferase</keyword>
<evidence type="ECO:0000259" key="2">
    <source>
        <dbReference type="SMART" id="SM00563"/>
    </source>
</evidence>
<reference evidence="3" key="1">
    <citation type="journal article" date="2020" name="Int. J. Syst. Evol. Microbiol.">
        <title>Aquipluma nitroreducens gen. nov. sp. nov., a novel facultatively anaerobic bacterium isolated from a freshwater lake.</title>
        <authorList>
            <person name="Watanabe M."/>
            <person name="Kojima H."/>
            <person name="Fukui M."/>
        </authorList>
    </citation>
    <scope>NUCLEOTIDE SEQUENCE</scope>
    <source>
        <strain evidence="3">MeG22</strain>
    </source>
</reference>
<dbReference type="PANTHER" id="PTHR31605:SF0">
    <property type="entry name" value="GLYCEROL-3-PHOSPHATE O-ACYLTRANSFERASE 1"/>
    <property type="match status" value="1"/>
</dbReference>
<dbReference type="Pfam" id="PF01553">
    <property type="entry name" value="Acyltransferase"/>
    <property type="match status" value="1"/>
</dbReference>
<dbReference type="SUPFAM" id="SSF69593">
    <property type="entry name" value="Glycerol-3-phosphate (1)-acyltransferase"/>
    <property type="match status" value="1"/>
</dbReference>
<dbReference type="PANTHER" id="PTHR31605">
    <property type="entry name" value="GLYCEROL-3-PHOSPHATE O-ACYLTRANSFERASE 1"/>
    <property type="match status" value="1"/>
</dbReference>
<dbReference type="GO" id="GO:0016287">
    <property type="term" value="F:glycerone-phosphate O-acyltransferase activity"/>
    <property type="evidence" value="ECO:0007669"/>
    <property type="project" value="TreeGrafter"/>
</dbReference>
<keyword evidence="4" id="KW-1185">Reference proteome</keyword>
<dbReference type="InterPro" id="IPR002123">
    <property type="entry name" value="Plipid/glycerol_acylTrfase"/>
</dbReference>
<feature type="domain" description="Phospholipid/glycerol acyltransferase" evidence="2">
    <location>
        <begin position="26"/>
        <end position="154"/>
    </location>
</feature>
<keyword evidence="3" id="KW-0012">Acyltransferase</keyword>
<sequence>MRFGFWLTHKRIVVTGRHLIPKGKPVIFAPNHQNALMDPLALVCTNSHQSVWLARADIFKSKRVGAILKYLKLLPVYRIRDGKDNLSNNEEIFAQVIQLLENNQTIALFPEAAHSGKRQMLPHKKAIPRIALEAEAKNDFKLDLQIVPVGITYSHYWKFNRSLIIQYGQPIQVKDYWIDYELNSQKAMLDLRDEIHRKLVSLILQIDSKTSYPEIENIRQLVGKEYSKRRYFCKDPSLQLFYSEKELVSKLEQLEELQSEHFQNIIAATRQYFIGIEKDDISDDQIENAEKACWSKVFSSLTLAVLTLPIFVFGFVFNAIPFVILRTILRKKVKDVAFLSTFNFVGGLILFPLFYLIAACVLFSWSDSVLVASFTLVGMPFGGKIAYQLYPFYRIILLKILYLGGSKSHKNTINSLLEQRSGLIALILEKVNF</sequence>
<keyword evidence="1" id="KW-1133">Transmembrane helix</keyword>